<proteinExistence type="inferred from homology"/>
<accession>A0A0D1ZYY3</accession>
<sequence length="318" mass="35410">MNSVLPTQSLFPPNIFEGRLSPGNRSYSSPTATSLMSSSSSSRKRQRDDADDPDRMSQSPSASPSIPNSALPTSAPASRRLKRPRTNMSGRPLTLPRLLETLSADEMRGLLKQICDRRPDIAADVVTSAPRPSVQSVMEILQRYEVSLRQAFPVGSQTSEYAYNRVRQQLGDMYDALKDYTPHFLPPNETQPGVSLNYLDQITTLLHRLPNWESFQHNRHKAEGYEETAKAWALVIREAAKKGAGIQLQYQGWDQKLAKHNEMSGGKMEEAMNELRTSLGWMGNSNEQPSGQGDSVSIRQQLLSGTYGHGQPVRVGPW</sequence>
<keyword evidence="4 9" id="KW-0813">Transport</keyword>
<evidence type="ECO:0000256" key="5">
    <source>
        <dbReference type="ARBA" id="ARBA00022490"/>
    </source>
</evidence>
<evidence type="ECO:0000256" key="7">
    <source>
        <dbReference type="ARBA" id="ARBA00023242"/>
    </source>
</evidence>
<comment type="subunit">
    <text evidence="2 9">Binds the proteasome.</text>
</comment>
<dbReference type="HOGENOM" id="CLU_033658_0_0_1"/>
<dbReference type="EMBL" id="KN847580">
    <property type="protein sequence ID" value="KIV99294.1"/>
    <property type="molecule type" value="Genomic_DNA"/>
</dbReference>
<evidence type="ECO:0000256" key="4">
    <source>
        <dbReference type="ARBA" id="ARBA00022448"/>
    </source>
</evidence>
<dbReference type="RefSeq" id="XP_016209164.1">
    <property type="nucleotide sequence ID" value="XM_016363053.1"/>
</dbReference>
<dbReference type="STRING" id="253628.A0A0D1ZYY3"/>
<comment type="subcellular location">
    <subcellularLocation>
        <location evidence="9">Cytoplasm</location>
    </subcellularLocation>
    <subcellularLocation>
        <location evidence="9">Nucleus</location>
    </subcellularLocation>
</comment>
<dbReference type="Gene3D" id="1.20.58.1590">
    <property type="entry name" value="Tethering factor for nuclear proteasome Cut8/Sts1"/>
    <property type="match status" value="1"/>
</dbReference>
<dbReference type="InParanoid" id="A0A0D1ZYY3"/>
<feature type="compositionally biased region" description="Polar residues" evidence="10">
    <location>
        <begin position="1"/>
        <end position="11"/>
    </location>
</feature>
<dbReference type="VEuPathDB" id="FungiDB:PV09_09061"/>
<evidence type="ECO:0000256" key="8">
    <source>
        <dbReference type="ARBA" id="ARBA00025651"/>
    </source>
</evidence>
<evidence type="ECO:0000256" key="3">
    <source>
        <dbReference type="ARBA" id="ARBA00016204"/>
    </source>
</evidence>
<dbReference type="GO" id="GO:0031965">
    <property type="term" value="C:nuclear membrane"/>
    <property type="evidence" value="ECO:0007669"/>
    <property type="project" value="TreeGrafter"/>
</dbReference>
<evidence type="ECO:0000256" key="10">
    <source>
        <dbReference type="SAM" id="MobiDB-lite"/>
    </source>
</evidence>
<dbReference type="GO" id="GO:0071630">
    <property type="term" value="P:nuclear protein quality control by the ubiquitin-proteasome system"/>
    <property type="evidence" value="ECO:0007669"/>
    <property type="project" value="UniProtKB-UniRule"/>
</dbReference>
<dbReference type="InterPro" id="IPR013868">
    <property type="entry name" value="Cut8/Sts1_fam"/>
</dbReference>
<reference evidence="11 12" key="1">
    <citation type="submission" date="2015-01" db="EMBL/GenBank/DDBJ databases">
        <title>The Genome Sequence of Ochroconis gallopava CBS43764.</title>
        <authorList>
            <consortium name="The Broad Institute Genomics Platform"/>
            <person name="Cuomo C."/>
            <person name="de Hoog S."/>
            <person name="Gorbushina A."/>
            <person name="Stielow B."/>
            <person name="Teixiera M."/>
            <person name="Abouelleil A."/>
            <person name="Chapman S.B."/>
            <person name="Priest M."/>
            <person name="Young S.K."/>
            <person name="Wortman J."/>
            <person name="Nusbaum C."/>
            <person name="Birren B."/>
        </authorList>
    </citation>
    <scope>NUCLEOTIDE SEQUENCE [LARGE SCALE GENOMIC DNA]</scope>
    <source>
        <strain evidence="11 12">CBS 43764</strain>
    </source>
</reference>
<evidence type="ECO:0000313" key="12">
    <source>
        <dbReference type="Proteomes" id="UP000053259"/>
    </source>
</evidence>
<dbReference type="GeneID" id="27317034"/>
<protein>
    <recommendedName>
        <fullName evidence="3 9">Tethering factor for nuclear proteasome STS1</fullName>
    </recommendedName>
</protein>
<dbReference type="GO" id="GO:0031144">
    <property type="term" value="P:proteasome localization"/>
    <property type="evidence" value="ECO:0007669"/>
    <property type="project" value="UniProtKB-UniRule"/>
</dbReference>
<dbReference type="OrthoDB" id="10061064at2759"/>
<keyword evidence="6 9" id="KW-0653">Protein transport</keyword>
<keyword evidence="5 9" id="KW-0963">Cytoplasm</keyword>
<dbReference type="InterPro" id="IPR038422">
    <property type="entry name" value="Cut8/Sts1_sf"/>
</dbReference>
<dbReference type="PANTHER" id="PTHR28032">
    <property type="entry name" value="FI02826P"/>
    <property type="match status" value="1"/>
</dbReference>
<dbReference type="GO" id="GO:0070628">
    <property type="term" value="F:proteasome binding"/>
    <property type="evidence" value="ECO:0007669"/>
    <property type="project" value="TreeGrafter"/>
</dbReference>
<keyword evidence="12" id="KW-1185">Reference proteome</keyword>
<comment type="function">
    <text evidence="8 9">Involved in ubiquitin-mediated protein degradation. Regulatory factor in the ubiquitin/proteasome pathway that controls the turnover of proteasome substrates. Targets proteasomes to the nucleus and facilitates the degradation of nuclear proteins.</text>
</comment>
<dbReference type="FunCoup" id="A0A0D1ZYY3">
    <property type="interactions" value="10"/>
</dbReference>
<dbReference type="Proteomes" id="UP000053259">
    <property type="component" value="Unassembled WGS sequence"/>
</dbReference>
<dbReference type="Pfam" id="PF08559">
    <property type="entry name" value="Cut8"/>
    <property type="match status" value="1"/>
</dbReference>
<evidence type="ECO:0000256" key="2">
    <source>
        <dbReference type="ARBA" id="ARBA00011464"/>
    </source>
</evidence>
<dbReference type="GO" id="GO:0005737">
    <property type="term" value="C:cytoplasm"/>
    <property type="evidence" value="ECO:0007669"/>
    <property type="project" value="UniProtKB-SubCell"/>
</dbReference>
<dbReference type="PANTHER" id="PTHR28032:SF1">
    <property type="entry name" value="FI02826P"/>
    <property type="match status" value="1"/>
</dbReference>
<dbReference type="GO" id="GO:0015031">
    <property type="term" value="P:protein transport"/>
    <property type="evidence" value="ECO:0007669"/>
    <property type="project" value="UniProtKB-UniRule"/>
</dbReference>
<gene>
    <name evidence="11" type="ORF">PV09_09061</name>
</gene>
<keyword evidence="7 9" id="KW-0539">Nucleus</keyword>
<evidence type="ECO:0000256" key="9">
    <source>
        <dbReference type="RuleBase" id="RU368013"/>
    </source>
</evidence>
<name>A0A0D1ZYY3_9PEZI</name>
<feature type="region of interest" description="Disordered" evidence="10">
    <location>
        <begin position="1"/>
        <end position="94"/>
    </location>
</feature>
<evidence type="ECO:0000256" key="6">
    <source>
        <dbReference type="ARBA" id="ARBA00022927"/>
    </source>
</evidence>
<dbReference type="FunFam" id="1.20.58.1590:FF:000001">
    <property type="entry name" value="Tethering factor for nuclear proteasome STS1"/>
    <property type="match status" value="1"/>
</dbReference>
<feature type="compositionally biased region" description="Low complexity" evidence="10">
    <location>
        <begin position="57"/>
        <end position="72"/>
    </location>
</feature>
<feature type="compositionally biased region" description="Low complexity" evidence="10">
    <location>
        <begin position="26"/>
        <end position="41"/>
    </location>
</feature>
<comment type="similarity">
    <text evidence="1 9">Belongs to the cut8/STS1 family.</text>
</comment>
<evidence type="ECO:0000313" key="11">
    <source>
        <dbReference type="EMBL" id="KIV99294.1"/>
    </source>
</evidence>
<evidence type="ECO:0000256" key="1">
    <source>
        <dbReference type="ARBA" id="ARBA00006199"/>
    </source>
</evidence>
<organism evidence="11 12">
    <name type="scientific">Verruconis gallopava</name>
    <dbReference type="NCBI Taxonomy" id="253628"/>
    <lineage>
        <taxon>Eukaryota</taxon>
        <taxon>Fungi</taxon>
        <taxon>Dikarya</taxon>
        <taxon>Ascomycota</taxon>
        <taxon>Pezizomycotina</taxon>
        <taxon>Dothideomycetes</taxon>
        <taxon>Pleosporomycetidae</taxon>
        <taxon>Venturiales</taxon>
        <taxon>Sympoventuriaceae</taxon>
        <taxon>Verruconis</taxon>
    </lineage>
</organism>
<dbReference type="AlphaFoldDB" id="A0A0D1ZYY3"/>